<dbReference type="EMBL" id="LHZB01000032">
    <property type="protein sequence ID" value="KXV04059.1"/>
    <property type="molecule type" value="Genomic_DNA"/>
</dbReference>
<dbReference type="SUPFAM" id="SSF52980">
    <property type="entry name" value="Restriction endonuclease-like"/>
    <property type="match status" value="1"/>
</dbReference>
<dbReference type="InterPro" id="IPR007560">
    <property type="entry name" value="Restrct_endonuc_IV_Mrr"/>
</dbReference>
<organism evidence="2 3">
    <name type="scientific">Gluconobacter potus</name>
    <dbReference type="NCBI Taxonomy" id="2724927"/>
    <lineage>
        <taxon>Bacteria</taxon>
        <taxon>Pseudomonadati</taxon>
        <taxon>Pseudomonadota</taxon>
        <taxon>Alphaproteobacteria</taxon>
        <taxon>Acetobacterales</taxon>
        <taxon>Acetobacteraceae</taxon>
        <taxon>Gluconobacter</taxon>
    </lineage>
</organism>
<proteinExistence type="predicted"/>
<name>A0A149R3C4_9PROT</name>
<gene>
    <name evidence="2" type="ORF">AD929_00230</name>
</gene>
<dbReference type="PANTHER" id="PTHR30015:SF6">
    <property type="entry name" value="SLL1429 PROTEIN"/>
    <property type="match status" value="1"/>
</dbReference>
<evidence type="ECO:0000259" key="1">
    <source>
        <dbReference type="Pfam" id="PF04471"/>
    </source>
</evidence>
<dbReference type="PANTHER" id="PTHR30015">
    <property type="entry name" value="MRR RESTRICTION SYSTEM PROTEIN"/>
    <property type="match status" value="1"/>
</dbReference>
<sequence length="69" mass="7549">MVQCKLYSQPVGNKAVQEIYTAKQHQQADEAIVVSNAGYTIPARQLAATTGVHLLHHQELASFCERLAA</sequence>
<evidence type="ECO:0000313" key="2">
    <source>
        <dbReference type="EMBL" id="KXV04059.1"/>
    </source>
</evidence>
<reference evidence="2 3" key="1">
    <citation type="submission" date="2015-06" db="EMBL/GenBank/DDBJ databases">
        <title>Improved classification and identification of acetic acid bacteria using matrix-assisted laser desorption/ionization time-of-flight mass spectrometry; Gluconobacter nephelii and Gluconobacter uchimurae are later heterotypic synonyms of Gluconobacter japonicus and Gluconobacter oxydans, respectively.</title>
        <authorList>
            <person name="Li L."/>
            <person name="Cleenwerck I."/>
            <person name="De Vuyst L."/>
            <person name="Vandamme P."/>
        </authorList>
    </citation>
    <scope>NUCLEOTIDE SEQUENCE [LARGE SCALE GENOMIC DNA]</scope>
    <source>
        <strain evidence="2 3">LMG 1764</strain>
    </source>
</reference>
<evidence type="ECO:0000313" key="3">
    <source>
        <dbReference type="Proteomes" id="UP000075573"/>
    </source>
</evidence>
<comment type="caution">
    <text evidence="2">The sequence shown here is derived from an EMBL/GenBank/DDBJ whole genome shotgun (WGS) entry which is preliminary data.</text>
</comment>
<dbReference type="GO" id="GO:0003677">
    <property type="term" value="F:DNA binding"/>
    <property type="evidence" value="ECO:0007669"/>
    <property type="project" value="InterPro"/>
</dbReference>
<accession>A0A149R3C4</accession>
<dbReference type="Pfam" id="PF04471">
    <property type="entry name" value="Mrr_cat"/>
    <property type="match status" value="1"/>
</dbReference>
<protein>
    <recommendedName>
        <fullName evidence="1">Restriction endonuclease type IV Mrr domain-containing protein</fullName>
    </recommendedName>
</protein>
<dbReference type="PATRIC" id="fig|442.7.peg.436"/>
<dbReference type="GO" id="GO:0009307">
    <property type="term" value="P:DNA restriction-modification system"/>
    <property type="evidence" value="ECO:0007669"/>
    <property type="project" value="InterPro"/>
</dbReference>
<dbReference type="AlphaFoldDB" id="A0A149R3C4"/>
<dbReference type="InterPro" id="IPR011335">
    <property type="entry name" value="Restrct_endonuc-II-like"/>
</dbReference>
<dbReference type="Proteomes" id="UP000075573">
    <property type="component" value="Unassembled WGS sequence"/>
</dbReference>
<feature type="domain" description="Restriction endonuclease type IV Mrr" evidence="1">
    <location>
        <begin position="1"/>
        <end position="64"/>
    </location>
</feature>
<dbReference type="GO" id="GO:0015666">
    <property type="term" value="F:restriction endodeoxyribonuclease activity"/>
    <property type="evidence" value="ECO:0007669"/>
    <property type="project" value="TreeGrafter"/>
</dbReference>
<dbReference type="InterPro" id="IPR052906">
    <property type="entry name" value="Type_IV_Methyl-Rstrct_Enzyme"/>
</dbReference>